<feature type="compositionally biased region" description="Low complexity" evidence="4">
    <location>
        <begin position="253"/>
        <end position="285"/>
    </location>
</feature>
<proteinExistence type="predicted"/>
<feature type="region of interest" description="Disordered" evidence="4">
    <location>
        <begin position="441"/>
        <end position="521"/>
    </location>
</feature>
<feature type="compositionally biased region" description="Low complexity" evidence="4">
    <location>
        <begin position="197"/>
        <end position="240"/>
    </location>
</feature>
<feature type="compositionally biased region" description="Low complexity" evidence="4">
    <location>
        <begin position="113"/>
        <end position="124"/>
    </location>
</feature>
<gene>
    <name evidence="6" type="ORF">B0J13DRAFT_654735</name>
</gene>
<dbReference type="PROSITE" id="PS51011">
    <property type="entry name" value="ARID"/>
    <property type="match status" value="1"/>
</dbReference>
<dbReference type="OrthoDB" id="1938591at2759"/>
<evidence type="ECO:0000256" key="2">
    <source>
        <dbReference type="ARBA" id="ARBA00023163"/>
    </source>
</evidence>
<evidence type="ECO:0000259" key="5">
    <source>
        <dbReference type="PROSITE" id="PS51011"/>
    </source>
</evidence>
<feature type="compositionally biased region" description="Low complexity" evidence="4">
    <location>
        <begin position="470"/>
        <end position="479"/>
    </location>
</feature>
<dbReference type="SUPFAM" id="SSF46774">
    <property type="entry name" value="ARID-like"/>
    <property type="match status" value="1"/>
</dbReference>
<dbReference type="PANTHER" id="PTHR13964">
    <property type="entry name" value="RBP-RELATED"/>
    <property type="match status" value="1"/>
</dbReference>
<feature type="compositionally biased region" description="Low complexity" evidence="4">
    <location>
        <begin position="441"/>
        <end position="462"/>
    </location>
</feature>
<comment type="caution">
    <text evidence="6">The sequence shown here is derived from an EMBL/GenBank/DDBJ whole genome shotgun (WGS) entry which is preliminary data.</text>
</comment>
<evidence type="ECO:0000256" key="3">
    <source>
        <dbReference type="ARBA" id="ARBA00023242"/>
    </source>
</evidence>
<name>A0A9P9F7Q4_9HYPO</name>
<dbReference type="EMBL" id="JAGMUU010000004">
    <property type="protein sequence ID" value="KAH7155150.1"/>
    <property type="molecule type" value="Genomic_DNA"/>
</dbReference>
<dbReference type="InterPro" id="IPR036431">
    <property type="entry name" value="ARID_dom_sf"/>
</dbReference>
<feature type="compositionally biased region" description="Polar residues" evidence="4">
    <location>
        <begin position="480"/>
        <end position="494"/>
    </location>
</feature>
<keyword evidence="2" id="KW-0804">Transcription</keyword>
<dbReference type="SMART" id="SM00501">
    <property type="entry name" value="BRIGHT"/>
    <property type="match status" value="1"/>
</dbReference>
<dbReference type="GO" id="GO:0006357">
    <property type="term" value="P:regulation of transcription by RNA polymerase II"/>
    <property type="evidence" value="ECO:0007669"/>
    <property type="project" value="TreeGrafter"/>
</dbReference>
<evidence type="ECO:0000313" key="7">
    <source>
        <dbReference type="Proteomes" id="UP000717696"/>
    </source>
</evidence>
<protein>
    <recommendedName>
        <fullName evidence="5">ARID domain-containing protein</fullName>
    </recommendedName>
</protein>
<dbReference type="InterPro" id="IPR051232">
    <property type="entry name" value="ARID/SWI1_ChromRemod"/>
</dbReference>
<feature type="region of interest" description="Disordered" evidence="4">
    <location>
        <begin position="1"/>
        <end position="22"/>
    </location>
</feature>
<keyword evidence="1" id="KW-0805">Transcription regulation</keyword>
<evidence type="ECO:0000313" key="6">
    <source>
        <dbReference type="EMBL" id="KAH7155150.1"/>
    </source>
</evidence>
<feature type="domain" description="ARID" evidence="5">
    <location>
        <begin position="351"/>
        <end position="443"/>
    </location>
</feature>
<sequence length="1082" mass="118746">MSAWMNDAVPNHNGNGFPHMNDPNAAGTMMDPAAFMANQAQFNPAQFSNQQQMPAGIPNGPGPMRNASPSFQNPVYQTNSVIPSKRPRPREDSLAGSPRQNPGMVPTSRSETPQQQSFPGFQPGAVPQQNPAQFSHLQQNGSANASPSPIMGNQMRPGSVPQRVATASPHPFSPSAQQFAAQASPIPSEHGTPQPNPYMQNMPQGFNPNFAPSPSNARPSSNPNAMAGGQMMPQQMGQMPQHLAQMQNNMYPPQMQQQQASQQSQQQPQQQTPNQQQPTPQQRAQGMNEQHKIAAYQMRLQQQLQGNVQIQAQMQVQGMGRGMMPKQQIPGMPNGQMAQAGMRPQPRILANVNPEQFMKNLSTLMNAKGLQLDPNPMVGDRPVSLMVLFQAVQSKGGYKPVTAGNAWPHIAQITGLPPQNPAVAQALRQIYEANLYKFEEQQQQQQQQQHLQQQQQQQQSQQPHPPQPQQPQQALQHQQNVNLGPQATPQKQMSQGPQMNQGQMVQPGQPPQMQHPTPMKQMPPGQHPVNGFTTSQPQMPRQANAVIPGHNRNNLSQGMDPSAVAEFGAVPSPAPRRIGSVSQSDGRQAVPGPGAIVEQRMPRLGPQSDQYSPCSRELSTFGGVDLSAFSKLGAELERWKPDIPPIPELGNIDISALTRSLQSGIHGEVRLALDTLAALSCSLNQHHFLQLRYCDDMVDALIECAEDQLDLLTEHTVEVSDEIQLSSYEDVVRACRIERFAVKDIPVFGTQEYELDRAVDRLICVTTILRNVSFPGEQNDNHSVLADELVIKFICTLIRYLGTRTMLLRSQINTLDLMKDLVILLSNIAGSVEIPGREQALCLLQFLLTFAPSPNPTVSEGTLFFTPYEPSLHAYLPHAVDALAKLLARDEPNRSHYKVVFAVDSNSNPAYDLLTRAFALAISPLPDKGKERSRPNSFPSLVEVRKPFLMQGLLAAEILASIAPGHDAGIAKAWLTCGNGLAHTLYKMIRELSHLYEQPQAHGGPRAPPRKDPELVYIVVVTVSLLRRLAEKSRDPNDVTSSLPASAVPAPQALLDSLSMPAPEWAKDDVLQQLTTFFNLGK</sequence>
<evidence type="ECO:0000256" key="1">
    <source>
        <dbReference type="ARBA" id="ARBA00023015"/>
    </source>
</evidence>
<feature type="compositionally biased region" description="Polar residues" evidence="4">
    <location>
        <begin position="67"/>
        <end position="82"/>
    </location>
</feature>
<dbReference type="Proteomes" id="UP000717696">
    <property type="component" value="Unassembled WGS sequence"/>
</dbReference>
<dbReference type="GO" id="GO:0016514">
    <property type="term" value="C:SWI/SNF complex"/>
    <property type="evidence" value="ECO:0007669"/>
    <property type="project" value="TreeGrafter"/>
</dbReference>
<accession>A0A9P9F7Q4</accession>
<keyword evidence="7" id="KW-1185">Reference proteome</keyword>
<feature type="compositionally biased region" description="Low complexity" evidence="4">
    <location>
        <begin position="173"/>
        <end position="188"/>
    </location>
</feature>
<organism evidence="6 7">
    <name type="scientific">Dactylonectria estremocensis</name>
    <dbReference type="NCBI Taxonomy" id="1079267"/>
    <lineage>
        <taxon>Eukaryota</taxon>
        <taxon>Fungi</taxon>
        <taxon>Dikarya</taxon>
        <taxon>Ascomycota</taxon>
        <taxon>Pezizomycotina</taxon>
        <taxon>Sordariomycetes</taxon>
        <taxon>Hypocreomycetidae</taxon>
        <taxon>Hypocreales</taxon>
        <taxon>Nectriaceae</taxon>
        <taxon>Dactylonectria</taxon>
    </lineage>
</organism>
<feature type="compositionally biased region" description="Polar residues" evidence="4">
    <location>
        <begin position="127"/>
        <end position="147"/>
    </location>
</feature>
<dbReference type="InterPro" id="IPR001606">
    <property type="entry name" value="ARID_dom"/>
</dbReference>
<evidence type="ECO:0000256" key="4">
    <source>
        <dbReference type="SAM" id="MobiDB-lite"/>
    </source>
</evidence>
<dbReference type="Gene3D" id="1.10.150.60">
    <property type="entry name" value="ARID DNA-binding domain"/>
    <property type="match status" value="1"/>
</dbReference>
<dbReference type="AlphaFoldDB" id="A0A9P9F7Q4"/>
<reference evidence="6" key="1">
    <citation type="journal article" date="2021" name="Nat. Commun.">
        <title>Genetic determinants of endophytism in the Arabidopsis root mycobiome.</title>
        <authorList>
            <person name="Mesny F."/>
            <person name="Miyauchi S."/>
            <person name="Thiergart T."/>
            <person name="Pickel B."/>
            <person name="Atanasova L."/>
            <person name="Karlsson M."/>
            <person name="Huettel B."/>
            <person name="Barry K.W."/>
            <person name="Haridas S."/>
            <person name="Chen C."/>
            <person name="Bauer D."/>
            <person name="Andreopoulos W."/>
            <person name="Pangilinan J."/>
            <person name="LaButti K."/>
            <person name="Riley R."/>
            <person name="Lipzen A."/>
            <person name="Clum A."/>
            <person name="Drula E."/>
            <person name="Henrissat B."/>
            <person name="Kohler A."/>
            <person name="Grigoriev I.V."/>
            <person name="Martin F.M."/>
            <person name="Hacquard S."/>
        </authorList>
    </citation>
    <scope>NUCLEOTIDE SEQUENCE</scope>
    <source>
        <strain evidence="6">MPI-CAGE-AT-0021</strain>
    </source>
</reference>
<dbReference type="GO" id="GO:0000976">
    <property type="term" value="F:transcription cis-regulatory region binding"/>
    <property type="evidence" value="ECO:0007669"/>
    <property type="project" value="TreeGrafter"/>
</dbReference>
<dbReference type="PANTHER" id="PTHR13964:SF27">
    <property type="entry name" value="HAT-TRICK, ISOFORM D"/>
    <property type="match status" value="1"/>
</dbReference>
<dbReference type="Pfam" id="PF01388">
    <property type="entry name" value="ARID"/>
    <property type="match status" value="1"/>
</dbReference>
<dbReference type="SMART" id="SM01014">
    <property type="entry name" value="ARID"/>
    <property type="match status" value="1"/>
</dbReference>
<keyword evidence="3" id="KW-0539">Nucleus</keyword>
<feature type="region of interest" description="Disordered" evidence="4">
    <location>
        <begin position="253"/>
        <end position="289"/>
    </location>
</feature>
<feature type="region of interest" description="Disordered" evidence="4">
    <location>
        <begin position="577"/>
        <end position="615"/>
    </location>
</feature>
<feature type="region of interest" description="Disordered" evidence="4">
    <location>
        <begin position="50"/>
        <end position="240"/>
    </location>
</feature>
<feature type="compositionally biased region" description="Low complexity" evidence="4">
    <location>
        <begin position="495"/>
        <end position="521"/>
    </location>
</feature>
<dbReference type="CDD" id="cd16871">
    <property type="entry name" value="ARID_Swi1p-like"/>
    <property type="match status" value="1"/>
</dbReference>